<gene>
    <name evidence="7" type="ORF">GCM10008964_15220</name>
</gene>
<organism evidence="7 8">
    <name type="scientific">Methylophaga marina</name>
    <dbReference type="NCBI Taxonomy" id="45495"/>
    <lineage>
        <taxon>Bacteria</taxon>
        <taxon>Pseudomonadati</taxon>
        <taxon>Pseudomonadota</taxon>
        <taxon>Gammaproteobacteria</taxon>
        <taxon>Thiotrichales</taxon>
        <taxon>Piscirickettsiaceae</taxon>
        <taxon>Methylophaga</taxon>
    </lineage>
</organism>
<dbReference type="PANTHER" id="PTHR30294">
    <property type="entry name" value="MEMBRANE COMPONENT OF ABC TRANSPORTER YHHJ-RELATED"/>
    <property type="match status" value="1"/>
</dbReference>
<dbReference type="RefSeq" id="WP_286304068.1">
    <property type="nucleotide sequence ID" value="NZ_AP027741.1"/>
</dbReference>
<evidence type="ECO:0000256" key="5">
    <source>
        <dbReference type="ARBA" id="ARBA00023136"/>
    </source>
</evidence>
<feature type="transmembrane region" description="Helical" evidence="6">
    <location>
        <begin position="111"/>
        <end position="134"/>
    </location>
</feature>
<evidence type="ECO:0000256" key="4">
    <source>
        <dbReference type="ARBA" id="ARBA00022989"/>
    </source>
</evidence>
<accession>A0ABP3D681</accession>
<keyword evidence="2" id="KW-1003">Cell membrane</keyword>
<comment type="subcellular location">
    <subcellularLocation>
        <location evidence="1">Cell membrane</location>
        <topology evidence="1">Multi-pass membrane protein</topology>
    </subcellularLocation>
</comment>
<dbReference type="InterPro" id="IPR051449">
    <property type="entry name" value="ABC-2_transporter_component"/>
</dbReference>
<feature type="transmembrane region" description="Helical" evidence="6">
    <location>
        <begin position="12"/>
        <end position="34"/>
    </location>
</feature>
<evidence type="ECO:0000313" key="8">
    <source>
        <dbReference type="Proteomes" id="UP001501476"/>
    </source>
</evidence>
<dbReference type="Pfam" id="PF12679">
    <property type="entry name" value="ABC2_membrane_2"/>
    <property type="match status" value="1"/>
</dbReference>
<sequence length="248" mass="27738">MFNIARNELHRLFLSPLAWVILALSQLLLAYLFLTHMDYFNSIQSRISAIPGAPGVTELVAMPLLSNAAIIALLISPLLTMRSFAEERRNETLPLLSSAPLSMFDIVIGKFFGTLTFFLIMASLTVLMICSLAVGTTLDFYQLSAGVIGLILLVASFSAVGIYMSSLTRQPTIAAISTFAILFLFWIIDWASHSTTEFSLLSWLSLLKHFEPMMQGQINTQDISYFALIIFAFLLLTVRRLDRERLDQ</sequence>
<dbReference type="PANTHER" id="PTHR30294:SF29">
    <property type="entry name" value="MULTIDRUG ABC TRANSPORTER PERMEASE YBHS-RELATED"/>
    <property type="match status" value="1"/>
</dbReference>
<feature type="transmembrane region" description="Helical" evidence="6">
    <location>
        <begin position="60"/>
        <end position="79"/>
    </location>
</feature>
<proteinExistence type="predicted"/>
<keyword evidence="3 6" id="KW-0812">Transmembrane</keyword>
<dbReference type="EMBL" id="BAAADG010000005">
    <property type="protein sequence ID" value="GAA0224533.1"/>
    <property type="molecule type" value="Genomic_DNA"/>
</dbReference>
<evidence type="ECO:0000256" key="6">
    <source>
        <dbReference type="SAM" id="Phobius"/>
    </source>
</evidence>
<feature type="transmembrane region" description="Helical" evidence="6">
    <location>
        <begin position="223"/>
        <end position="241"/>
    </location>
</feature>
<feature type="transmembrane region" description="Helical" evidence="6">
    <location>
        <begin position="140"/>
        <end position="164"/>
    </location>
</feature>
<dbReference type="Proteomes" id="UP001501476">
    <property type="component" value="Unassembled WGS sequence"/>
</dbReference>
<evidence type="ECO:0000256" key="2">
    <source>
        <dbReference type="ARBA" id="ARBA00022475"/>
    </source>
</evidence>
<evidence type="ECO:0000313" key="7">
    <source>
        <dbReference type="EMBL" id="GAA0224533.1"/>
    </source>
</evidence>
<protein>
    <recommendedName>
        <fullName evidence="9">ABC transporter permease</fullName>
    </recommendedName>
</protein>
<comment type="caution">
    <text evidence="7">The sequence shown here is derived from an EMBL/GenBank/DDBJ whole genome shotgun (WGS) entry which is preliminary data.</text>
</comment>
<reference evidence="8" key="1">
    <citation type="journal article" date="2019" name="Int. J. Syst. Evol. Microbiol.">
        <title>The Global Catalogue of Microorganisms (GCM) 10K type strain sequencing project: providing services to taxonomists for standard genome sequencing and annotation.</title>
        <authorList>
            <consortium name="The Broad Institute Genomics Platform"/>
            <consortium name="The Broad Institute Genome Sequencing Center for Infectious Disease"/>
            <person name="Wu L."/>
            <person name="Ma J."/>
        </authorList>
    </citation>
    <scope>NUCLEOTIDE SEQUENCE [LARGE SCALE GENOMIC DNA]</scope>
    <source>
        <strain evidence="8">JCM 6886</strain>
    </source>
</reference>
<keyword evidence="5 6" id="KW-0472">Membrane</keyword>
<evidence type="ECO:0000256" key="1">
    <source>
        <dbReference type="ARBA" id="ARBA00004651"/>
    </source>
</evidence>
<evidence type="ECO:0000256" key="3">
    <source>
        <dbReference type="ARBA" id="ARBA00022692"/>
    </source>
</evidence>
<keyword evidence="4 6" id="KW-1133">Transmembrane helix</keyword>
<feature type="transmembrane region" description="Helical" evidence="6">
    <location>
        <begin position="171"/>
        <end position="188"/>
    </location>
</feature>
<evidence type="ECO:0008006" key="9">
    <source>
        <dbReference type="Google" id="ProtNLM"/>
    </source>
</evidence>
<keyword evidence="8" id="KW-1185">Reference proteome</keyword>
<name>A0ABP3D681_9GAMM</name>